<sequence>MNKEREQAVGIGREGRGGRRGTRALGGTTGRRTTKNCREKQIRGSPPPDLQMPQLKQQPPHTRHGGRYAYEATLLAGQTMLDFDKSVYLMNALTDQKKEKVAILMGDRDTWAALQDAMKSLFRVEALSGKTKNPAVIGNTSDFS</sequence>
<dbReference type="VEuPathDB" id="CryptoDB:Cvel_15886"/>
<reference evidence="2" key="1">
    <citation type="submission" date="2014-11" db="EMBL/GenBank/DDBJ databases">
        <authorList>
            <person name="Otto D Thomas"/>
            <person name="Naeem Raeece"/>
        </authorList>
    </citation>
    <scope>NUCLEOTIDE SEQUENCE</scope>
</reference>
<feature type="region of interest" description="Disordered" evidence="1">
    <location>
        <begin position="1"/>
        <end position="65"/>
    </location>
</feature>
<protein>
    <submittedName>
        <fullName evidence="2">Uncharacterized protein</fullName>
    </submittedName>
</protein>
<gene>
    <name evidence="2" type="ORF">Cvel_15886</name>
</gene>
<organism evidence="2">
    <name type="scientific">Chromera velia CCMP2878</name>
    <dbReference type="NCBI Taxonomy" id="1169474"/>
    <lineage>
        <taxon>Eukaryota</taxon>
        <taxon>Sar</taxon>
        <taxon>Alveolata</taxon>
        <taxon>Colpodellida</taxon>
        <taxon>Chromeraceae</taxon>
        <taxon>Chromera</taxon>
    </lineage>
</organism>
<evidence type="ECO:0000313" key="2">
    <source>
        <dbReference type="EMBL" id="CEM09399.1"/>
    </source>
</evidence>
<name>A0A0G4FAF7_9ALVE</name>
<proteinExistence type="predicted"/>
<dbReference type="EMBL" id="CDMZ01000219">
    <property type="protein sequence ID" value="CEM09399.1"/>
    <property type="molecule type" value="Genomic_DNA"/>
</dbReference>
<feature type="compositionally biased region" description="Basic and acidic residues" evidence="1">
    <location>
        <begin position="1"/>
        <end position="17"/>
    </location>
</feature>
<evidence type="ECO:0000256" key="1">
    <source>
        <dbReference type="SAM" id="MobiDB-lite"/>
    </source>
</evidence>
<dbReference type="AlphaFoldDB" id="A0A0G4FAF7"/>
<accession>A0A0G4FAF7</accession>
<dbReference type="PhylomeDB" id="A0A0G4FAF7"/>